<evidence type="ECO:0000313" key="2">
    <source>
        <dbReference type="EMBL" id="MDQ0470900.1"/>
    </source>
</evidence>
<feature type="region of interest" description="Disordered" evidence="1">
    <location>
        <begin position="42"/>
        <end position="87"/>
    </location>
</feature>
<evidence type="ECO:0000256" key="1">
    <source>
        <dbReference type="SAM" id="MobiDB-lite"/>
    </source>
</evidence>
<feature type="compositionally biased region" description="Low complexity" evidence="1">
    <location>
        <begin position="68"/>
        <end position="80"/>
    </location>
</feature>
<proteinExistence type="predicted"/>
<organism evidence="2 3">
    <name type="scientific">Labrys wisconsinensis</name>
    <dbReference type="NCBI Taxonomy" id="425677"/>
    <lineage>
        <taxon>Bacteria</taxon>
        <taxon>Pseudomonadati</taxon>
        <taxon>Pseudomonadota</taxon>
        <taxon>Alphaproteobacteria</taxon>
        <taxon>Hyphomicrobiales</taxon>
        <taxon>Xanthobacteraceae</taxon>
        <taxon>Labrys</taxon>
    </lineage>
</organism>
<gene>
    <name evidence="2" type="ORF">QO011_003919</name>
</gene>
<comment type="caution">
    <text evidence="2">The sequence shown here is derived from an EMBL/GenBank/DDBJ whole genome shotgun (WGS) entry which is preliminary data.</text>
</comment>
<keyword evidence="3" id="KW-1185">Reference proteome</keyword>
<dbReference type="Proteomes" id="UP001242480">
    <property type="component" value="Unassembled WGS sequence"/>
</dbReference>
<accession>A0ABU0J9F6</accession>
<evidence type="ECO:0008006" key="4">
    <source>
        <dbReference type="Google" id="ProtNLM"/>
    </source>
</evidence>
<dbReference type="Pfam" id="PF11154">
    <property type="entry name" value="DUF2934"/>
    <property type="match status" value="1"/>
</dbReference>
<dbReference type="RefSeq" id="WP_307275222.1">
    <property type="nucleotide sequence ID" value="NZ_JAUSVX010000007.1"/>
</dbReference>
<dbReference type="InterPro" id="IPR021327">
    <property type="entry name" value="DUF2934"/>
</dbReference>
<name>A0ABU0J9F6_9HYPH</name>
<protein>
    <recommendedName>
        <fullName evidence="4">DUF2934 domain-containing protein</fullName>
    </recommendedName>
</protein>
<reference evidence="2 3" key="1">
    <citation type="submission" date="2023-07" db="EMBL/GenBank/DDBJ databases">
        <title>Genomic Encyclopedia of Type Strains, Phase IV (KMG-IV): sequencing the most valuable type-strain genomes for metagenomic binning, comparative biology and taxonomic classification.</title>
        <authorList>
            <person name="Goeker M."/>
        </authorList>
    </citation>
    <scope>NUCLEOTIDE SEQUENCE [LARGE SCALE GENOMIC DNA]</scope>
    <source>
        <strain evidence="2 3">DSM 19619</strain>
    </source>
</reference>
<sequence length="87" mass="9730">MSQHSHEDRVRLKAYEIWLNEGKPEGREQRHWEMARETIGYEDARRSTLEPSFGDAGAQQQQESPRPAKAAPAKAAAAKTEAGKKVA</sequence>
<evidence type="ECO:0000313" key="3">
    <source>
        <dbReference type="Proteomes" id="UP001242480"/>
    </source>
</evidence>
<dbReference type="EMBL" id="JAUSVX010000007">
    <property type="protein sequence ID" value="MDQ0470900.1"/>
    <property type="molecule type" value="Genomic_DNA"/>
</dbReference>